<gene>
    <name evidence="5" type="primary">SEC17</name>
    <name evidence="5" type="ORF">TWF506_003612</name>
</gene>
<dbReference type="InterPro" id="IPR000744">
    <property type="entry name" value="NSF_attach"/>
</dbReference>
<dbReference type="EMBL" id="JAVHJM010000012">
    <property type="protein sequence ID" value="KAK6500851.1"/>
    <property type="molecule type" value="Genomic_DNA"/>
</dbReference>
<dbReference type="GO" id="GO:0005483">
    <property type="term" value="F:soluble NSF attachment protein activity"/>
    <property type="evidence" value="ECO:0007669"/>
    <property type="project" value="TreeGrafter"/>
</dbReference>
<keyword evidence="4" id="KW-0472">Membrane</keyword>
<proteinExistence type="inferred from homology"/>
<name>A0AAN8N7N0_9PEZI</name>
<organism evidence="5 6">
    <name type="scientific">Arthrobotrys conoides</name>
    <dbReference type="NCBI Taxonomy" id="74498"/>
    <lineage>
        <taxon>Eukaryota</taxon>
        <taxon>Fungi</taxon>
        <taxon>Dikarya</taxon>
        <taxon>Ascomycota</taxon>
        <taxon>Pezizomycotina</taxon>
        <taxon>Orbiliomycetes</taxon>
        <taxon>Orbiliales</taxon>
        <taxon>Orbiliaceae</taxon>
        <taxon>Arthrobotrys</taxon>
    </lineage>
</organism>
<dbReference type="Gene3D" id="1.25.40.10">
    <property type="entry name" value="Tetratricopeptide repeat domain"/>
    <property type="match status" value="1"/>
</dbReference>
<evidence type="ECO:0000313" key="6">
    <source>
        <dbReference type="Proteomes" id="UP001307849"/>
    </source>
</evidence>
<comment type="subcellular location">
    <subcellularLocation>
        <location evidence="4">Membrane</location>
        <topology evidence="4">Peripheral membrane protein</topology>
    </subcellularLocation>
</comment>
<protein>
    <submittedName>
        <fullName evidence="5">Vesicular-fusion protein S17</fullName>
    </submittedName>
</protein>
<evidence type="ECO:0000256" key="1">
    <source>
        <dbReference type="ARBA" id="ARBA00010050"/>
    </source>
</evidence>
<dbReference type="AlphaFoldDB" id="A0AAN8N7N0"/>
<dbReference type="SUPFAM" id="SSF48452">
    <property type="entry name" value="TPR-like"/>
    <property type="match status" value="1"/>
</dbReference>
<keyword evidence="4" id="KW-0931">ER-Golgi transport</keyword>
<evidence type="ECO:0000313" key="5">
    <source>
        <dbReference type="EMBL" id="KAK6500851.1"/>
    </source>
</evidence>
<dbReference type="GO" id="GO:0019905">
    <property type="term" value="F:syntaxin binding"/>
    <property type="evidence" value="ECO:0007669"/>
    <property type="project" value="TreeGrafter"/>
</dbReference>
<dbReference type="CDD" id="cd15832">
    <property type="entry name" value="SNAP"/>
    <property type="match status" value="1"/>
</dbReference>
<sequence>MDGRSLIAQAQKQEAASAGGFSWFGASKQDKLEQAIELYAQAANAFRTSGQGSDAGAAFEKAAALSKSINEPNDAANYLNEAFKSYKKTNPADAARTLSQAIEHYALTNVRRAATHKQTLAEHLETDHATKPQAIKEYEKAGEWFSNDNAEALANKCYIRAADIAAETGDYYRAISHYERIAEVSVNNNLMKWSVKEYLFKAALCHLATKDVVACKKALEGQYPGLDAAFSPPAMESLFLKNLLECVENGDPQGFFSNVMQYKERYPLDNWKLDILAKTQKSIEEADEEADEDFT</sequence>
<dbReference type="PANTHER" id="PTHR13768:SF8">
    <property type="entry name" value="ALPHA-SOLUBLE NSF ATTACHMENT PROTEIN"/>
    <property type="match status" value="1"/>
</dbReference>
<comment type="similarity">
    <text evidence="1 4">Belongs to the SNAP family.</text>
</comment>
<dbReference type="PANTHER" id="PTHR13768">
    <property type="entry name" value="SOLUBLE NSF ATTACHMENT PROTEIN SNAP"/>
    <property type="match status" value="1"/>
</dbReference>
<keyword evidence="6" id="KW-1185">Reference proteome</keyword>
<keyword evidence="2 4" id="KW-0813">Transport</keyword>
<comment type="function">
    <text evidence="4">Required for vesicular transport between the endoplasmic reticulum and the Golgi apparatus.</text>
</comment>
<evidence type="ECO:0000256" key="2">
    <source>
        <dbReference type="ARBA" id="ARBA00022448"/>
    </source>
</evidence>
<dbReference type="GO" id="GO:0031201">
    <property type="term" value="C:SNARE complex"/>
    <property type="evidence" value="ECO:0007669"/>
    <property type="project" value="TreeGrafter"/>
</dbReference>
<dbReference type="Proteomes" id="UP001307849">
    <property type="component" value="Unassembled WGS sequence"/>
</dbReference>
<keyword evidence="3 4" id="KW-0653">Protein transport</keyword>
<reference evidence="5 6" key="1">
    <citation type="submission" date="2019-10" db="EMBL/GenBank/DDBJ databases">
        <authorList>
            <person name="Palmer J.M."/>
        </authorList>
    </citation>
    <scope>NUCLEOTIDE SEQUENCE [LARGE SCALE GENOMIC DNA]</scope>
    <source>
        <strain evidence="5 6">TWF506</strain>
    </source>
</reference>
<dbReference type="GO" id="GO:0005774">
    <property type="term" value="C:vacuolar membrane"/>
    <property type="evidence" value="ECO:0007669"/>
    <property type="project" value="TreeGrafter"/>
</dbReference>
<dbReference type="Pfam" id="PF14938">
    <property type="entry name" value="SNAP"/>
    <property type="match status" value="1"/>
</dbReference>
<evidence type="ECO:0000256" key="4">
    <source>
        <dbReference type="RuleBase" id="RU367013"/>
    </source>
</evidence>
<comment type="caution">
    <text evidence="5">The sequence shown here is derived from an EMBL/GenBank/DDBJ whole genome shotgun (WGS) entry which is preliminary data.</text>
</comment>
<evidence type="ECO:0000256" key="3">
    <source>
        <dbReference type="ARBA" id="ARBA00022927"/>
    </source>
</evidence>
<dbReference type="GO" id="GO:0035494">
    <property type="term" value="P:SNARE complex disassembly"/>
    <property type="evidence" value="ECO:0007669"/>
    <property type="project" value="TreeGrafter"/>
</dbReference>
<dbReference type="GO" id="GO:0006886">
    <property type="term" value="P:intracellular protein transport"/>
    <property type="evidence" value="ECO:0007669"/>
    <property type="project" value="UniProtKB-UniRule"/>
</dbReference>
<dbReference type="InterPro" id="IPR011990">
    <property type="entry name" value="TPR-like_helical_dom_sf"/>
</dbReference>
<accession>A0AAN8N7N0</accession>
<dbReference type="PRINTS" id="PR00448">
    <property type="entry name" value="NSFATTACHMNT"/>
</dbReference>